<gene>
    <name evidence="2" type="ORF">AVDCRST_MAG79-3058</name>
</gene>
<accession>A0A6J4UQX5</accession>
<feature type="compositionally biased region" description="Low complexity" evidence="1">
    <location>
        <begin position="47"/>
        <end position="60"/>
    </location>
</feature>
<feature type="compositionally biased region" description="Basic and acidic residues" evidence="1">
    <location>
        <begin position="162"/>
        <end position="176"/>
    </location>
</feature>
<reference evidence="2" key="1">
    <citation type="submission" date="2020-02" db="EMBL/GenBank/DDBJ databases">
        <authorList>
            <person name="Meier V. D."/>
        </authorList>
    </citation>
    <scope>NUCLEOTIDE SEQUENCE</scope>
    <source>
        <strain evidence="2">AVDCRST_MAG79</strain>
    </source>
</reference>
<name>A0A6J4UQX5_9ACTN</name>
<feature type="region of interest" description="Disordered" evidence="1">
    <location>
        <begin position="214"/>
        <end position="255"/>
    </location>
</feature>
<proteinExistence type="predicted"/>
<feature type="non-terminal residue" evidence="2">
    <location>
        <position position="1"/>
    </location>
</feature>
<feature type="compositionally biased region" description="Basic residues" evidence="1">
    <location>
        <begin position="130"/>
        <end position="159"/>
    </location>
</feature>
<feature type="non-terminal residue" evidence="2">
    <location>
        <position position="255"/>
    </location>
</feature>
<dbReference type="AlphaFoldDB" id="A0A6J4UQX5"/>
<evidence type="ECO:0000256" key="1">
    <source>
        <dbReference type="SAM" id="MobiDB-lite"/>
    </source>
</evidence>
<feature type="compositionally biased region" description="Basic and acidic residues" evidence="1">
    <location>
        <begin position="72"/>
        <end position="86"/>
    </location>
</feature>
<feature type="compositionally biased region" description="Basic and acidic residues" evidence="1">
    <location>
        <begin position="111"/>
        <end position="129"/>
    </location>
</feature>
<organism evidence="2">
    <name type="scientific">uncultured Thermoleophilia bacterium</name>
    <dbReference type="NCBI Taxonomy" id="1497501"/>
    <lineage>
        <taxon>Bacteria</taxon>
        <taxon>Bacillati</taxon>
        <taxon>Actinomycetota</taxon>
        <taxon>Thermoleophilia</taxon>
        <taxon>environmental samples</taxon>
    </lineage>
</organism>
<feature type="region of interest" description="Disordered" evidence="1">
    <location>
        <begin position="1"/>
        <end position="176"/>
    </location>
</feature>
<sequence length="255" mass="28512">DPAHRGARAPRPAQRPATPAVPRPARPLPHALPRRERRRPEPDHGAARLPAGRRLPGLPARRGDDPVAPAGRRVDRDRHRARDRGRLLRPPRLLPRAAPRARPRPPGGGRGDLRRPDRLLPRSRPDLRRLHPGRRRRRGRGAAHRRRRRGRVRRHRPGHRAAGPERVDRAGHLPDRLRDPVRLERLLPPGPARVAAGRRGPLQPAVLHLRRDARADHRGHRGRGGPRGPRRRGAHRGGGHGGVHRGPAREAAVGV</sequence>
<feature type="compositionally biased region" description="Low complexity" evidence="1">
    <location>
        <begin position="9"/>
        <end position="18"/>
    </location>
</feature>
<protein>
    <submittedName>
        <fullName evidence="2">Uncharacterized protein</fullName>
    </submittedName>
</protein>
<feature type="compositionally biased region" description="Basic residues" evidence="1">
    <location>
        <begin position="217"/>
        <end position="238"/>
    </location>
</feature>
<evidence type="ECO:0000313" key="2">
    <source>
        <dbReference type="EMBL" id="CAA9555550.1"/>
    </source>
</evidence>
<dbReference type="EMBL" id="CADCWC010000487">
    <property type="protein sequence ID" value="CAA9555550.1"/>
    <property type="molecule type" value="Genomic_DNA"/>
</dbReference>
<feature type="compositionally biased region" description="Low complexity" evidence="1">
    <location>
        <begin position="90"/>
        <end position="100"/>
    </location>
</feature>